<keyword evidence="7" id="KW-0067">ATP-binding</keyword>
<proteinExistence type="predicted"/>
<keyword evidence="6" id="KW-0547">Nucleotide-binding</keyword>
<keyword evidence="4" id="KW-0436">Ligase</keyword>
<evidence type="ECO:0000313" key="10">
    <source>
        <dbReference type="Proteomes" id="UP001519363"/>
    </source>
</evidence>
<dbReference type="Proteomes" id="UP001519363">
    <property type="component" value="Unassembled WGS sequence"/>
</dbReference>
<protein>
    <recommendedName>
        <fullName evidence="2">argininosuccinate synthase</fullName>
        <ecNumber evidence="2">6.3.4.5</ecNumber>
    </recommendedName>
</protein>
<dbReference type="Gene3D" id="3.90.1260.10">
    <property type="entry name" value="Argininosuccinate synthetase, chain A, domain 2"/>
    <property type="match status" value="1"/>
</dbReference>
<sequence>MNPRAAAGREEFARRHCLPALLANAAHADLTGDDRPEWTNLWRRAVRPGPAADPEHVRITFDRGVPVALDGETHTLGELLRELNRRAGGHGIGRADGFESPAATTLVAAHQALERLTLSWSFLRAKREAERRWAESAPEGRAALDEHIRSTQEHVSGEVRVLLSDGRAVVTERRSDRDSLGQSLAKGLAQLWSLPSKIAANRDLQNQWTGA</sequence>
<dbReference type="PANTHER" id="PTHR11587:SF2">
    <property type="entry name" value="ARGININOSUCCINATE SYNTHASE"/>
    <property type="match status" value="1"/>
</dbReference>
<evidence type="ECO:0000256" key="6">
    <source>
        <dbReference type="ARBA" id="ARBA00022741"/>
    </source>
</evidence>
<evidence type="ECO:0000256" key="1">
    <source>
        <dbReference type="ARBA" id="ARBA00004967"/>
    </source>
</evidence>
<feature type="domain" description="Arginosuccinate synthase C-terminal" evidence="8">
    <location>
        <begin position="50"/>
        <end position="178"/>
    </location>
</feature>
<evidence type="ECO:0000256" key="5">
    <source>
        <dbReference type="ARBA" id="ARBA00022605"/>
    </source>
</evidence>
<gene>
    <name evidence="9" type="ORF">JOF53_002148</name>
</gene>
<evidence type="ECO:0000256" key="2">
    <source>
        <dbReference type="ARBA" id="ARBA00012286"/>
    </source>
</evidence>
<dbReference type="InterPro" id="IPR001518">
    <property type="entry name" value="Arginosuc_synth"/>
</dbReference>
<comment type="caution">
    <text evidence="9">The sequence shown here is derived from an EMBL/GenBank/DDBJ whole genome shotgun (WGS) entry which is preliminary data.</text>
</comment>
<dbReference type="InterPro" id="IPR048268">
    <property type="entry name" value="Arginosuc_syn_C"/>
</dbReference>
<dbReference type="EMBL" id="JAGIOO010000001">
    <property type="protein sequence ID" value="MBP2473276.1"/>
    <property type="molecule type" value="Genomic_DNA"/>
</dbReference>
<reference evidence="9 10" key="1">
    <citation type="submission" date="2021-03" db="EMBL/GenBank/DDBJ databases">
        <title>Sequencing the genomes of 1000 actinobacteria strains.</title>
        <authorList>
            <person name="Klenk H.-P."/>
        </authorList>
    </citation>
    <scope>NUCLEOTIDE SEQUENCE [LARGE SCALE GENOMIC DNA]</scope>
    <source>
        <strain evidence="9 10">DSM 44580</strain>
    </source>
</reference>
<keyword evidence="10" id="KW-1185">Reference proteome</keyword>
<dbReference type="Pfam" id="PF20979">
    <property type="entry name" value="Arginosuc_syn_C"/>
    <property type="match status" value="1"/>
</dbReference>
<evidence type="ECO:0000313" key="9">
    <source>
        <dbReference type="EMBL" id="MBP2473276.1"/>
    </source>
</evidence>
<evidence type="ECO:0000259" key="8">
    <source>
        <dbReference type="Pfam" id="PF20979"/>
    </source>
</evidence>
<comment type="pathway">
    <text evidence="1">Amino-acid biosynthesis; L-arginine biosynthesis; L-arginine from L-ornithine and carbamoyl phosphate: step 2/3.</text>
</comment>
<name>A0ABS5A9M9_9PSEU</name>
<dbReference type="PANTHER" id="PTHR11587">
    <property type="entry name" value="ARGININOSUCCINATE SYNTHASE"/>
    <property type="match status" value="1"/>
</dbReference>
<dbReference type="RefSeq" id="WP_086781000.1">
    <property type="nucleotide sequence ID" value="NZ_JAGIOO010000001.1"/>
</dbReference>
<accession>A0ABS5A9M9</accession>
<evidence type="ECO:0000256" key="7">
    <source>
        <dbReference type="ARBA" id="ARBA00022840"/>
    </source>
</evidence>
<dbReference type="InterPro" id="IPR024074">
    <property type="entry name" value="AS_cat/multimer_dom_body"/>
</dbReference>
<keyword evidence="3" id="KW-0055">Arginine biosynthesis</keyword>
<dbReference type="SUPFAM" id="SSF69864">
    <property type="entry name" value="Argininosuccinate synthetase, C-terminal domain"/>
    <property type="match status" value="1"/>
</dbReference>
<keyword evidence="5" id="KW-0028">Amino-acid biosynthesis</keyword>
<organism evidence="9 10">
    <name type="scientific">Crossiella equi</name>
    <dbReference type="NCBI Taxonomy" id="130796"/>
    <lineage>
        <taxon>Bacteria</taxon>
        <taxon>Bacillati</taxon>
        <taxon>Actinomycetota</taxon>
        <taxon>Actinomycetes</taxon>
        <taxon>Pseudonocardiales</taxon>
        <taxon>Pseudonocardiaceae</taxon>
        <taxon>Crossiella</taxon>
    </lineage>
</organism>
<evidence type="ECO:0000256" key="4">
    <source>
        <dbReference type="ARBA" id="ARBA00022598"/>
    </source>
</evidence>
<evidence type="ECO:0000256" key="3">
    <source>
        <dbReference type="ARBA" id="ARBA00022571"/>
    </source>
</evidence>
<dbReference type="EC" id="6.3.4.5" evidence="2"/>